<dbReference type="AlphaFoldDB" id="A0A151IT53"/>
<gene>
    <name evidence="1" type="ORF">ALC57_17693</name>
</gene>
<reference evidence="1 2" key="1">
    <citation type="submission" date="2015-09" db="EMBL/GenBank/DDBJ databases">
        <title>Trachymyrmex cornetzi WGS genome.</title>
        <authorList>
            <person name="Nygaard S."/>
            <person name="Hu H."/>
            <person name="Boomsma J."/>
            <person name="Zhang G."/>
        </authorList>
    </citation>
    <scope>NUCLEOTIDE SEQUENCE [LARGE SCALE GENOMIC DNA]</scope>
    <source>
        <strain evidence="1">Tcor2-1</strain>
        <tissue evidence="1">Whole body</tissue>
    </source>
</reference>
<evidence type="ECO:0000313" key="2">
    <source>
        <dbReference type="Proteomes" id="UP000078492"/>
    </source>
</evidence>
<keyword evidence="2" id="KW-1185">Reference proteome</keyword>
<proteinExistence type="predicted"/>
<dbReference type="Proteomes" id="UP000078492">
    <property type="component" value="Unassembled WGS sequence"/>
</dbReference>
<accession>A0A151IT53</accession>
<evidence type="ECO:0000313" key="1">
    <source>
        <dbReference type="EMBL" id="KYN10176.1"/>
    </source>
</evidence>
<protein>
    <submittedName>
        <fullName evidence="1">Uncharacterized protein</fullName>
    </submittedName>
</protein>
<sequence length="54" mass="6736">MIKNYRVWNGLEFPENVENITEKLNSNLNSTKKRYLIKEIFRRKFFYTFQLVFN</sequence>
<name>A0A151IT53_9HYME</name>
<dbReference type="EMBL" id="KQ981031">
    <property type="protein sequence ID" value="KYN10176.1"/>
    <property type="molecule type" value="Genomic_DNA"/>
</dbReference>
<organism evidence="1 2">
    <name type="scientific">Trachymyrmex cornetzi</name>
    <dbReference type="NCBI Taxonomy" id="471704"/>
    <lineage>
        <taxon>Eukaryota</taxon>
        <taxon>Metazoa</taxon>
        <taxon>Ecdysozoa</taxon>
        <taxon>Arthropoda</taxon>
        <taxon>Hexapoda</taxon>
        <taxon>Insecta</taxon>
        <taxon>Pterygota</taxon>
        <taxon>Neoptera</taxon>
        <taxon>Endopterygota</taxon>
        <taxon>Hymenoptera</taxon>
        <taxon>Apocrita</taxon>
        <taxon>Aculeata</taxon>
        <taxon>Formicoidea</taxon>
        <taxon>Formicidae</taxon>
        <taxon>Myrmicinae</taxon>
        <taxon>Trachymyrmex</taxon>
    </lineage>
</organism>